<feature type="domain" description="Multidrug resistance protein MdtA-like barrel-sandwich hybrid" evidence="4">
    <location>
        <begin position="97"/>
        <end position="265"/>
    </location>
</feature>
<proteinExistence type="inferred from homology"/>
<dbReference type="InterPro" id="IPR058625">
    <property type="entry name" value="MdtA-like_BSH"/>
</dbReference>
<dbReference type="Gene3D" id="2.40.30.170">
    <property type="match status" value="1"/>
</dbReference>
<dbReference type="InterPro" id="IPR058792">
    <property type="entry name" value="Beta-barrel_RND_2"/>
</dbReference>
<keyword evidence="7" id="KW-1185">Reference proteome</keyword>
<evidence type="ECO:0000256" key="3">
    <source>
        <dbReference type="SAM" id="MobiDB-lite"/>
    </source>
</evidence>
<feature type="compositionally biased region" description="Low complexity" evidence="3">
    <location>
        <begin position="46"/>
        <end position="64"/>
    </location>
</feature>
<dbReference type="RefSeq" id="WP_379913569.1">
    <property type="nucleotide sequence ID" value="NZ_JBHUDD010000037.1"/>
</dbReference>
<evidence type="ECO:0000259" key="4">
    <source>
        <dbReference type="Pfam" id="PF25917"/>
    </source>
</evidence>
<accession>A0ABW4EFL7</accession>
<dbReference type="EMBL" id="JBHUDD010000037">
    <property type="protein sequence ID" value="MFD1508699.1"/>
    <property type="molecule type" value="Genomic_DNA"/>
</dbReference>
<evidence type="ECO:0000259" key="5">
    <source>
        <dbReference type="Pfam" id="PF25954"/>
    </source>
</evidence>
<feature type="domain" description="CusB-like beta-barrel" evidence="5">
    <location>
        <begin position="277"/>
        <end position="344"/>
    </location>
</feature>
<comment type="similarity">
    <text evidence="1">Belongs to the membrane fusion protein (MFP) (TC 8.A.1) family.</text>
</comment>
<dbReference type="Gene3D" id="1.10.287.470">
    <property type="entry name" value="Helix hairpin bin"/>
    <property type="match status" value="1"/>
</dbReference>
<gene>
    <name evidence="6" type="ORF">ACFTOW_04720</name>
</gene>
<dbReference type="Pfam" id="PF25954">
    <property type="entry name" value="Beta-barrel_RND_2"/>
    <property type="match status" value="1"/>
</dbReference>
<feature type="coiled-coil region" evidence="2">
    <location>
        <begin position="138"/>
        <end position="179"/>
    </location>
</feature>
<evidence type="ECO:0000256" key="1">
    <source>
        <dbReference type="ARBA" id="ARBA00009477"/>
    </source>
</evidence>
<evidence type="ECO:0000313" key="6">
    <source>
        <dbReference type="EMBL" id="MFD1508699.1"/>
    </source>
</evidence>
<dbReference type="SUPFAM" id="SSF111369">
    <property type="entry name" value="HlyD-like secretion proteins"/>
    <property type="match status" value="2"/>
</dbReference>
<dbReference type="NCBIfam" id="TIGR01730">
    <property type="entry name" value="RND_mfp"/>
    <property type="match status" value="1"/>
</dbReference>
<evidence type="ECO:0000256" key="2">
    <source>
        <dbReference type="SAM" id="Coils"/>
    </source>
</evidence>
<evidence type="ECO:0000313" key="7">
    <source>
        <dbReference type="Proteomes" id="UP001597186"/>
    </source>
</evidence>
<feature type="region of interest" description="Disordered" evidence="3">
    <location>
        <begin position="44"/>
        <end position="64"/>
    </location>
</feature>
<dbReference type="PANTHER" id="PTHR30469">
    <property type="entry name" value="MULTIDRUG RESISTANCE PROTEIN MDTA"/>
    <property type="match status" value="1"/>
</dbReference>
<comment type="caution">
    <text evidence="6">The sequence shown here is derived from an EMBL/GenBank/DDBJ whole genome shotgun (WGS) entry which is preliminary data.</text>
</comment>
<protein>
    <submittedName>
        <fullName evidence="6">Efflux RND transporter periplasmic adaptor subunit</fullName>
    </submittedName>
</protein>
<sequence length="425" mass="44662">MRPIPVLTAIVVCVSLYLLVMQRDALFAFATDGTVPSLEQLSDPGAAQAQAADATAAATAAPAPENGEKPVAVIARRSEARVIDSAVILRGETRAVRQVEVRAETGGQVISDPLRKGNFVEKGQILCEIDPGTRPSTLAEAQARLAEARTRAPEARARLAQAEAQLREAQLNQTAAARLSQDGFASQTRLAATEAQVSSAEAAVESARAGLEAASSGVQSAESSIAAAQKDIERLTITAPFDGLLETDTAEIGSLMQAGSLCATVIQLDPIILAGYIPETDIDRVELGAVAGARLTGGRELQGRVTFLSRQADPATRTFLVEVEVSNSDQSVRDGQTAEILIQADGKDAHLLPQSALTLNDNGALGVRIVGADNRVEFMPLTLVRDTAEGVWVNGLPETANVITIGQEYVREGVLVAPTFKEADQ</sequence>
<dbReference type="InterPro" id="IPR006143">
    <property type="entry name" value="RND_pump_MFP"/>
</dbReference>
<dbReference type="Proteomes" id="UP001597186">
    <property type="component" value="Unassembled WGS sequence"/>
</dbReference>
<dbReference type="PANTHER" id="PTHR30469:SF29">
    <property type="entry name" value="BLR2860 PROTEIN"/>
    <property type="match status" value="1"/>
</dbReference>
<dbReference type="Gene3D" id="2.40.420.20">
    <property type="match status" value="1"/>
</dbReference>
<keyword evidence="2" id="KW-0175">Coiled coil</keyword>
<organism evidence="6 7">
    <name type="scientific">Lacimonas salitolerans</name>
    <dbReference type="NCBI Taxonomy" id="1323750"/>
    <lineage>
        <taxon>Bacteria</taxon>
        <taxon>Pseudomonadati</taxon>
        <taxon>Pseudomonadota</taxon>
        <taxon>Alphaproteobacteria</taxon>
        <taxon>Rhodobacterales</taxon>
        <taxon>Paracoccaceae</taxon>
        <taxon>Lacimonas</taxon>
    </lineage>
</organism>
<name>A0ABW4EFL7_9RHOB</name>
<dbReference type="Pfam" id="PF25917">
    <property type="entry name" value="BSH_RND"/>
    <property type="match status" value="1"/>
</dbReference>
<reference evidence="7" key="1">
    <citation type="journal article" date="2019" name="Int. J. Syst. Evol. Microbiol.">
        <title>The Global Catalogue of Microorganisms (GCM) 10K type strain sequencing project: providing services to taxonomists for standard genome sequencing and annotation.</title>
        <authorList>
            <consortium name="The Broad Institute Genomics Platform"/>
            <consortium name="The Broad Institute Genome Sequencing Center for Infectious Disease"/>
            <person name="Wu L."/>
            <person name="Ma J."/>
        </authorList>
    </citation>
    <scope>NUCLEOTIDE SEQUENCE [LARGE SCALE GENOMIC DNA]</scope>
    <source>
        <strain evidence="7">CGMCC 1.12477</strain>
    </source>
</reference>
<dbReference type="Gene3D" id="2.40.50.100">
    <property type="match status" value="1"/>
</dbReference>